<protein>
    <submittedName>
        <fullName evidence="2">DUF1003 domain-containing protein</fullName>
    </submittedName>
</protein>
<feature type="transmembrane region" description="Helical" evidence="1">
    <location>
        <begin position="86"/>
        <end position="108"/>
    </location>
</feature>
<evidence type="ECO:0000256" key="1">
    <source>
        <dbReference type="SAM" id="Phobius"/>
    </source>
</evidence>
<evidence type="ECO:0000313" key="2">
    <source>
        <dbReference type="EMBL" id="MEN2791186.1"/>
    </source>
</evidence>
<comment type="caution">
    <text evidence="2">The sequence shown here is derived from an EMBL/GenBank/DDBJ whole genome shotgun (WGS) entry which is preliminary data.</text>
</comment>
<dbReference type="PANTHER" id="PTHR41386">
    <property type="entry name" value="INTEGRAL MEMBRANE PROTEIN-RELATED"/>
    <property type="match status" value="1"/>
</dbReference>
<dbReference type="Pfam" id="PF06210">
    <property type="entry name" value="DUF1003"/>
    <property type="match status" value="1"/>
</dbReference>
<dbReference type="RefSeq" id="WP_343887512.1">
    <property type="nucleotide sequence ID" value="NZ_BAAAEH010000003.1"/>
</dbReference>
<reference evidence="2 3" key="1">
    <citation type="submission" date="2024-05" db="EMBL/GenBank/DDBJ databases">
        <authorList>
            <person name="Liu Q."/>
            <person name="Xin Y.-H."/>
        </authorList>
    </citation>
    <scope>NUCLEOTIDE SEQUENCE [LARGE SCALE GENOMIC DNA]</scope>
    <source>
        <strain evidence="2 3">CGMCC 1.10181</strain>
    </source>
</reference>
<keyword evidence="1" id="KW-0812">Transmembrane</keyword>
<dbReference type="PANTHER" id="PTHR41386:SF1">
    <property type="entry name" value="MEMBRANE PROTEIN"/>
    <property type="match status" value="1"/>
</dbReference>
<name>A0ABU9Y5Y9_9SPHN</name>
<dbReference type="InterPro" id="IPR010406">
    <property type="entry name" value="DUF1003"/>
</dbReference>
<evidence type="ECO:0000313" key="3">
    <source>
        <dbReference type="Proteomes" id="UP001419910"/>
    </source>
</evidence>
<sequence>MTQAIGQDIAKAEEALLEELRRVRRVARTPGGTADGSVPLLTAGQKIADTVASTMGSWRFIIIQTTILLFWIALNITAYIKHWDPYPFILLNLALSFQAAYAAPFIMMSQNRQQDIDRRAAETDYHINIKAELEIELLHQKLDQLRETEVQYLTKAVNDLTDLINRSGLCAPAAQKPSAG</sequence>
<keyword evidence="3" id="KW-1185">Reference proteome</keyword>
<dbReference type="Proteomes" id="UP001419910">
    <property type="component" value="Unassembled WGS sequence"/>
</dbReference>
<keyword evidence="1" id="KW-1133">Transmembrane helix</keyword>
<organism evidence="2 3">
    <name type="scientific">Sphingomonas oligophenolica</name>
    <dbReference type="NCBI Taxonomy" id="301154"/>
    <lineage>
        <taxon>Bacteria</taxon>
        <taxon>Pseudomonadati</taxon>
        <taxon>Pseudomonadota</taxon>
        <taxon>Alphaproteobacteria</taxon>
        <taxon>Sphingomonadales</taxon>
        <taxon>Sphingomonadaceae</taxon>
        <taxon>Sphingomonas</taxon>
    </lineage>
</organism>
<accession>A0ABU9Y5Y9</accession>
<keyword evidence="1" id="KW-0472">Membrane</keyword>
<proteinExistence type="predicted"/>
<feature type="transmembrane region" description="Helical" evidence="1">
    <location>
        <begin position="60"/>
        <end position="80"/>
    </location>
</feature>
<dbReference type="EMBL" id="JBDIME010000015">
    <property type="protein sequence ID" value="MEN2791186.1"/>
    <property type="molecule type" value="Genomic_DNA"/>
</dbReference>
<gene>
    <name evidence="2" type="ORF">ABC974_16245</name>
</gene>